<evidence type="ECO:0000313" key="14">
    <source>
        <dbReference type="EMBL" id="MST68089.1"/>
    </source>
</evidence>
<keyword evidence="4 10" id="KW-0547">Nucleotide-binding</keyword>
<keyword evidence="6 10" id="KW-0346">Stress response</keyword>
<dbReference type="FunFam" id="3.30.230.80:FF:000002">
    <property type="entry name" value="Molecular chaperone HtpG"/>
    <property type="match status" value="1"/>
</dbReference>
<dbReference type="PROSITE" id="PS00298">
    <property type="entry name" value="HSP90"/>
    <property type="match status" value="1"/>
</dbReference>
<dbReference type="InterPro" id="IPR037196">
    <property type="entry name" value="HSP90_C"/>
</dbReference>
<feature type="binding site" evidence="11">
    <location>
        <position position="30"/>
    </location>
    <ligand>
        <name>ATP</name>
        <dbReference type="ChEBI" id="CHEBI:30616"/>
    </ligand>
</feature>
<feature type="binding site" evidence="11">
    <location>
        <begin position="96"/>
        <end position="97"/>
    </location>
    <ligand>
        <name>ATP</name>
        <dbReference type="ChEBI" id="CHEBI:30616"/>
    </ligand>
</feature>
<dbReference type="PIRSF" id="PIRSF002583">
    <property type="entry name" value="Hsp90"/>
    <property type="match status" value="1"/>
</dbReference>
<dbReference type="InterPro" id="IPR020575">
    <property type="entry name" value="Hsp90_N"/>
</dbReference>
<feature type="coiled-coil region" evidence="12">
    <location>
        <begin position="360"/>
        <end position="388"/>
    </location>
</feature>
<evidence type="ECO:0000256" key="4">
    <source>
        <dbReference type="ARBA" id="ARBA00022741"/>
    </source>
</evidence>
<evidence type="ECO:0000256" key="3">
    <source>
        <dbReference type="ARBA" id="ARBA00022490"/>
    </source>
</evidence>
<comment type="similarity">
    <text evidence="2 10">Belongs to the heat shock protein 90 family.</text>
</comment>
<keyword evidence="7 10" id="KW-0143">Chaperone</keyword>
<comment type="function">
    <text evidence="8 10">Molecular chaperone. Has ATPase activity.</text>
</comment>
<evidence type="ECO:0000256" key="7">
    <source>
        <dbReference type="ARBA" id="ARBA00023186"/>
    </source>
</evidence>
<dbReference type="FunFam" id="3.30.565.10:FF:000009">
    <property type="entry name" value="Molecular chaperone HtpG"/>
    <property type="match status" value="1"/>
</dbReference>
<dbReference type="Gene3D" id="1.20.120.790">
    <property type="entry name" value="Heat shock protein 90, C-terminal domain"/>
    <property type="match status" value="1"/>
</dbReference>
<dbReference type="GO" id="GO:0016887">
    <property type="term" value="F:ATP hydrolysis activity"/>
    <property type="evidence" value="ECO:0007669"/>
    <property type="project" value="InterPro"/>
</dbReference>
<feature type="region of interest" description="A; substrate-binding" evidence="10">
    <location>
        <begin position="1"/>
        <end position="350"/>
    </location>
</feature>
<comment type="subcellular location">
    <subcellularLocation>
        <location evidence="1 10">Cytoplasm</location>
    </subcellularLocation>
</comment>
<dbReference type="Pfam" id="PF13589">
    <property type="entry name" value="HATPase_c_3"/>
    <property type="match status" value="1"/>
</dbReference>
<dbReference type="AlphaFoldDB" id="A0A6A8M715"/>
<dbReference type="GO" id="GO:0005737">
    <property type="term" value="C:cytoplasm"/>
    <property type="evidence" value="ECO:0007669"/>
    <property type="project" value="UniProtKB-SubCell"/>
</dbReference>
<dbReference type="PANTHER" id="PTHR11528">
    <property type="entry name" value="HEAT SHOCK PROTEIN 90 FAMILY MEMBER"/>
    <property type="match status" value="1"/>
</dbReference>
<comment type="caution">
    <text evidence="10">Lacks conserved residue(s) required for the propagation of feature annotation.</text>
</comment>
<feature type="domain" description="Histidine kinase/HSP90-like ATPase" evidence="13">
    <location>
        <begin position="23"/>
        <end position="177"/>
    </location>
</feature>
<dbReference type="GO" id="GO:0140662">
    <property type="term" value="F:ATP-dependent protein folding chaperone"/>
    <property type="evidence" value="ECO:0007669"/>
    <property type="project" value="InterPro"/>
</dbReference>
<gene>
    <name evidence="10 14" type="primary">htpG</name>
    <name evidence="14" type="ORF">FYJ66_00480</name>
</gene>
<protein>
    <recommendedName>
        <fullName evidence="9 10">Chaperone protein HtpG</fullName>
    </recommendedName>
    <alternativeName>
        <fullName evidence="10">Heat shock protein HtpG</fullName>
    </alternativeName>
    <alternativeName>
        <fullName evidence="10">High temperature protein G</fullName>
    </alternativeName>
</protein>
<dbReference type="SUPFAM" id="SSF55874">
    <property type="entry name" value="ATPase domain of HSP90 chaperone/DNA topoisomerase II/histidine kinase"/>
    <property type="match status" value="1"/>
</dbReference>
<proteinExistence type="inferred from homology"/>
<feature type="region of interest" description="C" evidence="10">
    <location>
        <begin position="563"/>
        <end position="643"/>
    </location>
</feature>
<feature type="binding site" evidence="11">
    <location>
        <position position="34"/>
    </location>
    <ligand>
        <name>ATP</name>
        <dbReference type="ChEBI" id="CHEBI:30616"/>
    </ligand>
</feature>
<evidence type="ECO:0000256" key="10">
    <source>
        <dbReference type="HAMAP-Rule" id="MF_00505"/>
    </source>
</evidence>
<keyword evidence="12" id="KW-0175">Coiled coil</keyword>
<evidence type="ECO:0000256" key="2">
    <source>
        <dbReference type="ARBA" id="ARBA00008239"/>
    </source>
</evidence>
<sequence>MKKQFKSESKRLLDLMINSIYTNKEIFLRELISNASDAIDKRYFLEASGGKTGMSRDDYEIRITPDKDGRTLTISDNGIGMSADEMENNLGTIAESGSFKFKSENKDKEDDTDIIGQFGVGFYSAFMVSSKIEVLSRRVDSEKAYLWVSTGSDGYTIEEADRPEAGTTITLYLREDTDDDKYSDFLQEFRIKSLVRKYSDYIRYPIMMNCTKTREVEATEEQKKDKDYKPEYETYQEDEKLNSMVPIWKRKKSEIKDEEYNEFYKSKFGDWQDPLKVIHTNVEGVLSYNALLFIPSQVPFNFYTKDFKRGLQLYSSGVMIMDSCEDLLPSYLSFVKGLVDSQDVSLNISREMLQQDRQVKAIAQRIEKKVLQELKDMEEKDRENYKKLWTNFGMQLKYGIYDGFGVNKDKLQDLVMFKSSTTDDYTTFKEYVDRMPEDQKYIYYASGESDEKIKKTPQMDPFKEKGYEVLFCTDDIDEFALRMMNEYDGKEFKNITDKDLGFSESEDEKKAAEEKNEANKNVLDAVKEVLQDKVSSVIISNRLKDHPVCFATGDGLSLEMEKVLKAQAAMMGSDEGSALKADKILELNSDHQFFQALKNAVEKDDKDKIRDYSLLLYDQALLIEGMPIDDPVDFSNRVCSLMK</sequence>
<dbReference type="PRINTS" id="PR00775">
    <property type="entry name" value="HEATSHOCK90"/>
</dbReference>
<evidence type="ECO:0000256" key="11">
    <source>
        <dbReference type="PIRSR" id="PIRSR002583-1"/>
    </source>
</evidence>
<organism evidence="14">
    <name type="scientific">Baileyella intestinalis</name>
    <dbReference type="NCBI Taxonomy" id="2606709"/>
    <lineage>
        <taxon>Bacteria</taxon>
        <taxon>Bacillati</taxon>
        <taxon>Bacillota</taxon>
        <taxon>Clostridia</taxon>
        <taxon>Peptostreptococcales</taxon>
        <taxon>Anaerovoracaceae</taxon>
        <taxon>Baileyella</taxon>
    </lineage>
</organism>
<comment type="caution">
    <text evidence="14">The sequence shown here is derived from an EMBL/GenBank/DDBJ whole genome shotgun (WGS) entry which is preliminary data.</text>
</comment>
<feature type="binding site" evidence="11">
    <location>
        <position position="89"/>
    </location>
    <ligand>
        <name>ATP</name>
        <dbReference type="ChEBI" id="CHEBI:30616"/>
    </ligand>
</feature>
<dbReference type="Gene3D" id="3.40.50.11260">
    <property type="match status" value="1"/>
</dbReference>
<keyword evidence="3 10" id="KW-0963">Cytoplasm</keyword>
<dbReference type="InterPro" id="IPR001404">
    <property type="entry name" value="Hsp90_fam"/>
</dbReference>
<dbReference type="HAMAP" id="MF_00505">
    <property type="entry name" value="HSP90"/>
    <property type="match status" value="1"/>
</dbReference>
<feature type="binding site" evidence="11">
    <location>
        <position position="76"/>
    </location>
    <ligand>
        <name>ATP</name>
        <dbReference type="ChEBI" id="CHEBI:30616"/>
    </ligand>
</feature>
<dbReference type="InterPro" id="IPR003594">
    <property type="entry name" value="HATPase_dom"/>
</dbReference>
<reference evidence="14" key="1">
    <citation type="submission" date="2019-09" db="EMBL/GenBank/DDBJ databases">
        <title>In-depth cultivation of the pig gut microbiome towards novel bacterial diversity and tailored functional studies.</title>
        <authorList>
            <person name="Wylensek D."/>
            <person name="Hitch T.C.A."/>
            <person name="Clavel T."/>
        </authorList>
    </citation>
    <scope>NUCLEOTIDE SEQUENCE</scope>
    <source>
        <strain evidence="14">RF-744-FAT-WT-3</strain>
    </source>
</reference>
<dbReference type="EMBL" id="VUNB01000001">
    <property type="protein sequence ID" value="MST68089.1"/>
    <property type="molecule type" value="Genomic_DNA"/>
</dbReference>
<feature type="binding site" evidence="11">
    <location>
        <position position="167"/>
    </location>
    <ligand>
        <name>ATP</name>
        <dbReference type="ChEBI" id="CHEBI:30616"/>
    </ligand>
</feature>
<evidence type="ECO:0000256" key="9">
    <source>
        <dbReference type="ARBA" id="ARBA00070675"/>
    </source>
</evidence>
<feature type="binding site" evidence="11">
    <location>
        <position position="81"/>
    </location>
    <ligand>
        <name>ATP</name>
        <dbReference type="ChEBI" id="CHEBI:30616"/>
    </ligand>
</feature>
<comment type="subunit">
    <text evidence="10">Homodimer.</text>
</comment>
<feature type="binding site" evidence="11">
    <location>
        <begin position="117"/>
        <end position="122"/>
    </location>
    <ligand>
        <name>ATP</name>
        <dbReference type="ChEBI" id="CHEBI:30616"/>
    </ligand>
</feature>
<accession>A0A6A8M715</accession>
<feature type="binding site" evidence="11">
    <location>
        <position position="350"/>
    </location>
    <ligand>
        <name>ATP</name>
        <dbReference type="ChEBI" id="CHEBI:30616"/>
    </ligand>
</feature>
<keyword evidence="5 10" id="KW-0067">ATP-binding</keyword>
<evidence type="ECO:0000256" key="8">
    <source>
        <dbReference type="ARBA" id="ARBA00058590"/>
    </source>
</evidence>
<dbReference type="CDD" id="cd16927">
    <property type="entry name" value="HATPase_Hsp90-like"/>
    <property type="match status" value="1"/>
</dbReference>
<dbReference type="SMART" id="SM00387">
    <property type="entry name" value="HATPase_c"/>
    <property type="match status" value="1"/>
</dbReference>
<evidence type="ECO:0000259" key="13">
    <source>
        <dbReference type="SMART" id="SM00387"/>
    </source>
</evidence>
<dbReference type="GO" id="GO:0005524">
    <property type="term" value="F:ATP binding"/>
    <property type="evidence" value="ECO:0007669"/>
    <property type="project" value="UniProtKB-UniRule"/>
</dbReference>
<evidence type="ECO:0000256" key="1">
    <source>
        <dbReference type="ARBA" id="ARBA00004496"/>
    </source>
</evidence>
<dbReference type="SUPFAM" id="SSF110942">
    <property type="entry name" value="HSP90 C-terminal domain"/>
    <property type="match status" value="1"/>
</dbReference>
<dbReference type="SUPFAM" id="SSF54211">
    <property type="entry name" value="Ribosomal protein S5 domain 2-like"/>
    <property type="match status" value="1"/>
</dbReference>
<dbReference type="GO" id="GO:0051082">
    <property type="term" value="F:unfolded protein binding"/>
    <property type="evidence" value="ECO:0007669"/>
    <property type="project" value="UniProtKB-UniRule"/>
</dbReference>
<dbReference type="InterPro" id="IPR019805">
    <property type="entry name" value="Heat_shock_protein_90_CS"/>
</dbReference>
<evidence type="ECO:0000256" key="12">
    <source>
        <dbReference type="SAM" id="Coils"/>
    </source>
</evidence>
<dbReference type="NCBIfam" id="NF003555">
    <property type="entry name" value="PRK05218.1"/>
    <property type="match status" value="1"/>
</dbReference>
<dbReference type="Gene3D" id="3.30.565.10">
    <property type="entry name" value="Histidine kinase-like ATPase, C-terminal domain"/>
    <property type="match status" value="1"/>
</dbReference>
<dbReference type="Gene3D" id="3.30.230.80">
    <property type="match status" value="1"/>
</dbReference>
<dbReference type="InterPro" id="IPR020568">
    <property type="entry name" value="Ribosomal_Su5_D2-typ_SF"/>
</dbReference>
<evidence type="ECO:0000256" key="6">
    <source>
        <dbReference type="ARBA" id="ARBA00023016"/>
    </source>
</evidence>
<dbReference type="RefSeq" id="WP_154571566.1">
    <property type="nucleotide sequence ID" value="NZ_JAQDDW010000001.1"/>
</dbReference>
<name>A0A6A8M715_9FIRM</name>
<dbReference type="Pfam" id="PF00183">
    <property type="entry name" value="HSP90"/>
    <property type="match status" value="1"/>
</dbReference>
<dbReference type="InterPro" id="IPR036890">
    <property type="entry name" value="HATPase_C_sf"/>
</dbReference>
<feature type="coiled-coil region" evidence="12">
    <location>
        <begin position="502"/>
        <end position="529"/>
    </location>
</feature>
<evidence type="ECO:0000256" key="5">
    <source>
        <dbReference type="ARBA" id="ARBA00022840"/>
    </source>
</evidence>